<keyword evidence="2" id="KW-1185">Reference proteome</keyword>
<comment type="caution">
    <text evidence="1">The sequence shown here is derived from an EMBL/GenBank/DDBJ whole genome shotgun (WGS) entry which is preliminary data.</text>
</comment>
<dbReference type="Gene3D" id="3.30.70.270">
    <property type="match status" value="1"/>
</dbReference>
<dbReference type="EMBL" id="BMAV01015398">
    <property type="protein sequence ID" value="GFY64765.1"/>
    <property type="molecule type" value="Genomic_DNA"/>
</dbReference>
<dbReference type="OrthoDB" id="6432186at2759"/>
<reference evidence="1" key="1">
    <citation type="submission" date="2020-08" db="EMBL/GenBank/DDBJ databases">
        <title>Multicomponent nature underlies the extraordinary mechanical properties of spider dragline silk.</title>
        <authorList>
            <person name="Kono N."/>
            <person name="Nakamura H."/>
            <person name="Mori M."/>
            <person name="Yoshida Y."/>
            <person name="Ohtoshi R."/>
            <person name="Malay A.D."/>
            <person name="Moran D.A.P."/>
            <person name="Tomita M."/>
            <person name="Numata K."/>
            <person name="Arakawa K."/>
        </authorList>
    </citation>
    <scope>NUCLEOTIDE SEQUENCE</scope>
</reference>
<dbReference type="InterPro" id="IPR043128">
    <property type="entry name" value="Rev_trsase/Diguanyl_cyclase"/>
</dbReference>
<proteinExistence type="predicted"/>
<evidence type="ECO:0008006" key="3">
    <source>
        <dbReference type="Google" id="ProtNLM"/>
    </source>
</evidence>
<dbReference type="GO" id="GO:0071897">
    <property type="term" value="P:DNA biosynthetic process"/>
    <property type="evidence" value="ECO:0007669"/>
    <property type="project" value="UniProtKB-ARBA"/>
</dbReference>
<organism evidence="1 2">
    <name type="scientific">Trichonephila inaurata madagascariensis</name>
    <dbReference type="NCBI Taxonomy" id="2747483"/>
    <lineage>
        <taxon>Eukaryota</taxon>
        <taxon>Metazoa</taxon>
        <taxon>Ecdysozoa</taxon>
        <taxon>Arthropoda</taxon>
        <taxon>Chelicerata</taxon>
        <taxon>Arachnida</taxon>
        <taxon>Araneae</taxon>
        <taxon>Araneomorphae</taxon>
        <taxon>Entelegynae</taxon>
        <taxon>Araneoidea</taxon>
        <taxon>Nephilidae</taxon>
        <taxon>Trichonephila</taxon>
        <taxon>Trichonephila inaurata</taxon>
    </lineage>
</organism>
<evidence type="ECO:0000313" key="2">
    <source>
        <dbReference type="Proteomes" id="UP000886998"/>
    </source>
</evidence>
<gene>
    <name evidence="1" type="primary">g.3475</name>
    <name evidence="1" type="ORF">TNIN_383331</name>
</gene>
<evidence type="ECO:0000313" key="1">
    <source>
        <dbReference type="EMBL" id="GFY64765.1"/>
    </source>
</evidence>
<protein>
    <recommendedName>
        <fullName evidence="3">Reverse transcriptase RNase H-like domain-containing protein</fullName>
    </recommendedName>
</protein>
<sequence>MVFVTLPLDFGLRRHFSWRFVIADVPLPIIGSDFLAHYGLSPDCKHKLLLDRITSLSVREDKPQAILYRIVDLQNFPVPKTARDLRRFLGMVNFYRRFFPSAAKYQSSLNDALSGLRGSQPFAVQHFRHVLEARHCSIYTDHKPITYAFLQHREKLPPVQLNQLSFIGQFTTDIQHISGTDNVVADAFSRISYIAPPPVDLKAIAEAQKGDTELLDLQTSDNTLKLKKIEVPGSACDTQFKVTVAPGSCLFTLSTLEDHQTQPSPLQPFVLQTVTISIHPDIIGPLPPAKSYRYCDSHRPFPVGRSMASESITAEDVLQALLLLISAFGSLKNYN</sequence>
<dbReference type="PANTHER" id="PTHR34072:SF52">
    <property type="entry name" value="RIBONUCLEASE H"/>
    <property type="match status" value="1"/>
</dbReference>
<dbReference type="PANTHER" id="PTHR34072">
    <property type="entry name" value="ENZYMATIC POLYPROTEIN-RELATED"/>
    <property type="match status" value="1"/>
</dbReference>
<dbReference type="AlphaFoldDB" id="A0A8X6Y2D0"/>
<accession>A0A8X6Y2D0</accession>
<name>A0A8X6Y2D0_9ARAC</name>
<dbReference type="SUPFAM" id="SSF56672">
    <property type="entry name" value="DNA/RNA polymerases"/>
    <property type="match status" value="1"/>
</dbReference>
<dbReference type="InterPro" id="IPR043502">
    <property type="entry name" value="DNA/RNA_pol_sf"/>
</dbReference>
<dbReference type="Proteomes" id="UP000886998">
    <property type="component" value="Unassembled WGS sequence"/>
</dbReference>